<gene>
    <name evidence="1" type="ORF">Q7C36_001910</name>
</gene>
<sequence>MAGSTLGPENISSRELVLLVLKGVSKVLGSEITWHREQEVKERPYPLSRVWFLFAFRLALRLALLSPESLWLGLRGRLLIERLGSSRSWTVELAWFH</sequence>
<keyword evidence="2" id="KW-1185">Reference proteome</keyword>
<accession>A0AA88P5Z0</accession>
<evidence type="ECO:0000313" key="1">
    <source>
        <dbReference type="EMBL" id="KAK2865854.1"/>
    </source>
</evidence>
<dbReference type="Proteomes" id="UP001187315">
    <property type="component" value="Unassembled WGS sequence"/>
</dbReference>
<dbReference type="EMBL" id="JAVHJS010000002">
    <property type="protein sequence ID" value="KAK2865854.1"/>
    <property type="molecule type" value="Genomic_DNA"/>
</dbReference>
<dbReference type="AlphaFoldDB" id="A0AA88P5Z0"/>
<comment type="caution">
    <text evidence="1">The sequence shown here is derived from an EMBL/GenBank/DDBJ whole genome shotgun (WGS) entry which is preliminary data.</text>
</comment>
<evidence type="ECO:0000313" key="2">
    <source>
        <dbReference type="Proteomes" id="UP001187315"/>
    </source>
</evidence>
<reference evidence="1" key="1">
    <citation type="submission" date="2023-08" db="EMBL/GenBank/DDBJ databases">
        <title>Pelteobagrus vachellii genome.</title>
        <authorList>
            <person name="Liu H."/>
        </authorList>
    </citation>
    <scope>NUCLEOTIDE SEQUENCE</scope>
    <source>
        <strain evidence="1">PRFRI_2022a</strain>
        <tissue evidence="1">Muscle</tissue>
    </source>
</reference>
<protein>
    <submittedName>
        <fullName evidence="1">Uncharacterized protein</fullName>
    </submittedName>
</protein>
<name>A0AA88P5Z0_TACVA</name>
<organism evidence="1 2">
    <name type="scientific">Tachysurus vachellii</name>
    <name type="common">Darkbarbel catfish</name>
    <name type="synonym">Pelteobagrus vachellii</name>
    <dbReference type="NCBI Taxonomy" id="175792"/>
    <lineage>
        <taxon>Eukaryota</taxon>
        <taxon>Metazoa</taxon>
        <taxon>Chordata</taxon>
        <taxon>Craniata</taxon>
        <taxon>Vertebrata</taxon>
        <taxon>Euteleostomi</taxon>
        <taxon>Actinopterygii</taxon>
        <taxon>Neopterygii</taxon>
        <taxon>Teleostei</taxon>
        <taxon>Ostariophysi</taxon>
        <taxon>Siluriformes</taxon>
        <taxon>Bagridae</taxon>
        <taxon>Tachysurus</taxon>
    </lineage>
</organism>
<proteinExistence type="predicted"/>